<dbReference type="EMBL" id="JADNRY010000003">
    <property type="protein sequence ID" value="KAF9077823.1"/>
    <property type="molecule type" value="Genomic_DNA"/>
</dbReference>
<dbReference type="OrthoDB" id="270763at2759"/>
<dbReference type="InterPro" id="IPR032675">
    <property type="entry name" value="LRR_dom_sf"/>
</dbReference>
<accession>A0A9P5UGT2</accession>
<comment type="caution">
    <text evidence="1">The sequence shown here is derived from an EMBL/GenBank/DDBJ whole genome shotgun (WGS) entry which is preliminary data.</text>
</comment>
<evidence type="ECO:0000313" key="1">
    <source>
        <dbReference type="EMBL" id="KAF9077823.1"/>
    </source>
</evidence>
<evidence type="ECO:0000313" key="2">
    <source>
        <dbReference type="Proteomes" id="UP000772434"/>
    </source>
</evidence>
<name>A0A9P5UGT2_9AGAR</name>
<dbReference type="Gene3D" id="3.80.10.10">
    <property type="entry name" value="Ribonuclease Inhibitor"/>
    <property type="match status" value="1"/>
</dbReference>
<protein>
    <recommendedName>
        <fullName evidence="3">FBD domain-containing protein</fullName>
    </recommendedName>
</protein>
<organism evidence="1 2">
    <name type="scientific">Rhodocollybia butyracea</name>
    <dbReference type="NCBI Taxonomy" id="206335"/>
    <lineage>
        <taxon>Eukaryota</taxon>
        <taxon>Fungi</taxon>
        <taxon>Dikarya</taxon>
        <taxon>Basidiomycota</taxon>
        <taxon>Agaricomycotina</taxon>
        <taxon>Agaricomycetes</taxon>
        <taxon>Agaricomycetidae</taxon>
        <taxon>Agaricales</taxon>
        <taxon>Marasmiineae</taxon>
        <taxon>Omphalotaceae</taxon>
        <taxon>Rhodocollybia</taxon>
    </lineage>
</organism>
<evidence type="ECO:0008006" key="3">
    <source>
        <dbReference type="Google" id="ProtNLM"/>
    </source>
</evidence>
<proteinExistence type="predicted"/>
<dbReference type="Proteomes" id="UP000772434">
    <property type="component" value="Unassembled WGS sequence"/>
</dbReference>
<dbReference type="AlphaFoldDB" id="A0A9P5UGT2"/>
<sequence length="240" mass="27074">MKTPPSSRLRALRVMECSSQSPILYELLVFFPTIEFLATGIEIVAPPPKVPAKFKLYELTMFRTLTPEIFSWLLANSLDTLRIVELRDLPSAEVTAVLVGCGHQLQSFRAMKYHTNTAKIVQSCTNLQELVILGIPSIPPFTIQRLPLTLEHLSLVHSHSDPSVGIADMMMLVKNSSKLKLLSCDGRFKRDPLYGVFHDICMKKGIEVESSEYGLWPNEEPVKAFNFPRGRTMLNLRAMN</sequence>
<reference evidence="1" key="1">
    <citation type="submission" date="2020-11" db="EMBL/GenBank/DDBJ databases">
        <authorList>
            <consortium name="DOE Joint Genome Institute"/>
            <person name="Ahrendt S."/>
            <person name="Riley R."/>
            <person name="Andreopoulos W."/>
            <person name="Labutti K."/>
            <person name="Pangilinan J."/>
            <person name="Ruiz-Duenas F.J."/>
            <person name="Barrasa J.M."/>
            <person name="Sanchez-Garcia M."/>
            <person name="Camarero S."/>
            <person name="Miyauchi S."/>
            <person name="Serrano A."/>
            <person name="Linde D."/>
            <person name="Babiker R."/>
            <person name="Drula E."/>
            <person name="Ayuso-Fernandez I."/>
            <person name="Pacheco R."/>
            <person name="Padilla G."/>
            <person name="Ferreira P."/>
            <person name="Barriuso J."/>
            <person name="Kellner H."/>
            <person name="Castanera R."/>
            <person name="Alfaro M."/>
            <person name="Ramirez L."/>
            <person name="Pisabarro A.G."/>
            <person name="Kuo A."/>
            <person name="Tritt A."/>
            <person name="Lipzen A."/>
            <person name="He G."/>
            <person name="Yan M."/>
            <person name="Ng V."/>
            <person name="Cullen D."/>
            <person name="Martin F."/>
            <person name="Rosso M.-N."/>
            <person name="Henrissat B."/>
            <person name="Hibbett D."/>
            <person name="Martinez A.T."/>
            <person name="Grigoriev I.V."/>
        </authorList>
    </citation>
    <scope>NUCLEOTIDE SEQUENCE</scope>
    <source>
        <strain evidence="1">AH 40177</strain>
    </source>
</reference>
<gene>
    <name evidence="1" type="ORF">BDP27DRAFT_1208342</name>
</gene>
<keyword evidence="2" id="KW-1185">Reference proteome</keyword>